<protein>
    <submittedName>
        <fullName evidence="4">Uncharacterized protein</fullName>
    </submittedName>
</protein>
<feature type="domain" description="Retrovirus-related Pol polyprotein from transposon TNT 1-94-like beta-barrel" evidence="3">
    <location>
        <begin position="99"/>
        <end position="171"/>
    </location>
</feature>
<feature type="domain" description="Glabrous enhancer-binding protein-like DBD" evidence="2">
    <location>
        <begin position="1"/>
        <end position="43"/>
    </location>
</feature>
<proteinExistence type="inferred from homology"/>
<organism evidence="4 5">
    <name type="scientific">Gossypium laxum</name>
    <dbReference type="NCBI Taxonomy" id="34288"/>
    <lineage>
        <taxon>Eukaryota</taxon>
        <taxon>Viridiplantae</taxon>
        <taxon>Streptophyta</taxon>
        <taxon>Embryophyta</taxon>
        <taxon>Tracheophyta</taxon>
        <taxon>Spermatophyta</taxon>
        <taxon>Magnoliopsida</taxon>
        <taxon>eudicotyledons</taxon>
        <taxon>Gunneridae</taxon>
        <taxon>Pentapetalae</taxon>
        <taxon>rosids</taxon>
        <taxon>malvids</taxon>
        <taxon>Malvales</taxon>
        <taxon>Malvaceae</taxon>
        <taxon>Malvoideae</taxon>
        <taxon>Gossypium</taxon>
    </lineage>
</organism>
<name>A0A7J9AYD0_9ROSI</name>
<dbReference type="EMBL" id="JABEZV010033587">
    <property type="protein sequence ID" value="MBA0728972.1"/>
    <property type="molecule type" value="Genomic_DNA"/>
</dbReference>
<accession>A0A7J9AYD0</accession>
<gene>
    <name evidence="4" type="ORF">Golax_023151</name>
</gene>
<evidence type="ECO:0000259" key="2">
    <source>
        <dbReference type="Pfam" id="PF04504"/>
    </source>
</evidence>
<dbReference type="InterPro" id="IPR053932">
    <property type="entry name" value="GeBP-like_DBD"/>
</dbReference>
<dbReference type="AlphaFoldDB" id="A0A7J9AYD0"/>
<evidence type="ECO:0000256" key="1">
    <source>
        <dbReference type="ARBA" id="ARBA00010820"/>
    </source>
</evidence>
<reference evidence="4 5" key="1">
    <citation type="journal article" date="2019" name="Genome Biol. Evol.">
        <title>Insights into the evolution of the New World diploid cottons (Gossypium, subgenus Houzingenia) based on genome sequencing.</title>
        <authorList>
            <person name="Grover C.E."/>
            <person name="Arick M.A. 2nd"/>
            <person name="Thrash A."/>
            <person name="Conover J.L."/>
            <person name="Sanders W.S."/>
            <person name="Peterson D.G."/>
            <person name="Frelichowski J.E."/>
            <person name="Scheffler J.A."/>
            <person name="Scheffler B.E."/>
            <person name="Wendel J.F."/>
        </authorList>
    </citation>
    <scope>NUCLEOTIDE SEQUENCE [LARGE SCALE GENOMIC DNA]</scope>
    <source>
        <strain evidence="4">4</strain>
        <tissue evidence="4">Leaf</tissue>
    </source>
</reference>
<evidence type="ECO:0000313" key="4">
    <source>
        <dbReference type="EMBL" id="MBA0728972.1"/>
    </source>
</evidence>
<dbReference type="PANTHER" id="PTHR31662:SF33">
    <property type="entry name" value="DNA-BINDING STOREKEEPER PROTEIN TRANSCRIPTIONAL REGULATOR-LIKE PROTEIN"/>
    <property type="match status" value="1"/>
</dbReference>
<evidence type="ECO:0000259" key="3">
    <source>
        <dbReference type="Pfam" id="PF22936"/>
    </source>
</evidence>
<dbReference type="Pfam" id="PF04504">
    <property type="entry name" value="GeBP-like_DBD"/>
    <property type="match status" value="1"/>
</dbReference>
<dbReference type="InterPro" id="IPR007592">
    <property type="entry name" value="GEBP"/>
</dbReference>
<dbReference type="Pfam" id="PF22936">
    <property type="entry name" value="Pol_BBD"/>
    <property type="match status" value="1"/>
</dbReference>
<dbReference type="PANTHER" id="PTHR31662">
    <property type="entry name" value="BNAANNG10740D PROTEIN-RELATED"/>
    <property type="match status" value="1"/>
</dbReference>
<dbReference type="GO" id="GO:0005634">
    <property type="term" value="C:nucleus"/>
    <property type="evidence" value="ECO:0007669"/>
    <property type="project" value="TreeGrafter"/>
</dbReference>
<dbReference type="GO" id="GO:0006355">
    <property type="term" value="P:regulation of DNA-templated transcription"/>
    <property type="evidence" value="ECO:0007669"/>
    <property type="project" value="InterPro"/>
</dbReference>
<dbReference type="InterPro" id="IPR054722">
    <property type="entry name" value="PolX-like_BBD"/>
</dbReference>
<comment type="similarity">
    <text evidence="1">Belongs to the GeBP family.</text>
</comment>
<keyword evidence="5" id="KW-1185">Reference proteome</keyword>
<sequence>MDKVRRLRKRFENNARKGKNDEDNSFSNPQEQKIFYLIKRIWDKEGLATKRSNGKGTLNAKEAVDGVVATMKGFEIFRSWSGVGNFGNEFLKHALNDCSGCSRHMTDNENFLKELQMCDAEKVTFGDRHKRRIIEKRVLNVKSPLRPESVHLVKSLRENFISVRLLCDDGYIVGFTKGGCEVTNTKGECVLEDA</sequence>
<dbReference type="Proteomes" id="UP000593574">
    <property type="component" value="Unassembled WGS sequence"/>
</dbReference>
<evidence type="ECO:0000313" key="5">
    <source>
        <dbReference type="Proteomes" id="UP000593574"/>
    </source>
</evidence>
<comment type="caution">
    <text evidence="4">The sequence shown here is derived from an EMBL/GenBank/DDBJ whole genome shotgun (WGS) entry which is preliminary data.</text>
</comment>